<feature type="region of interest" description="Disordered" evidence="1">
    <location>
        <begin position="1"/>
        <end position="138"/>
    </location>
</feature>
<sequence>MLPPAFRGTGQSEGPDKLEGGGRRPIPSHPGTAHAERGRAEAWWGFVAPRAPSPGAENRRRSRRGTGCRGYPSQKCQAPLSSSAASFALRGGTNRKASRARNSDVVESPSWAAERPADTDSPAGRDSAPCPATGPARSAALGSALFPKVQRLLRLGGRLTCVRSGCAVKKSSPGIVNEENRNKRLEQMYFLTGKSVYKVKLQR</sequence>
<organism evidence="2 3">
    <name type="scientific">Geospiza fortis</name>
    <name type="common">Medium ground-finch</name>
    <dbReference type="NCBI Taxonomy" id="48883"/>
    <lineage>
        <taxon>Eukaryota</taxon>
        <taxon>Metazoa</taxon>
        <taxon>Chordata</taxon>
        <taxon>Craniata</taxon>
        <taxon>Vertebrata</taxon>
        <taxon>Euteleostomi</taxon>
        <taxon>Archelosauria</taxon>
        <taxon>Archosauria</taxon>
        <taxon>Dinosauria</taxon>
        <taxon>Saurischia</taxon>
        <taxon>Theropoda</taxon>
        <taxon>Coelurosauria</taxon>
        <taxon>Aves</taxon>
        <taxon>Neognathae</taxon>
        <taxon>Neoaves</taxon>
        <taxon>Telluraves</taxon>
        <taxon>Australaves</taxon>
        <taxon>Passeriformes</taxon>
        <taxon>Thraupidae</taxon>
        <taxon>Geospiza</taxon>
    </lineage>
</organism>
<dbReference type="RefSeq" id="XP_005426509.1">
    <property type="nucleotide sequence ID" value="XM_005426452.1"/>
</dbReference>
<evidence type="ECO:0000313" key="2">
    <source>
        <dbReference type="Proteomes" id="UP000504602"/>
    </source>
</evidence>
<proteinExistence type="predicted"/>
<dbReference type="Proteomes" id="UP000504602">
    <property type="component" value="Unplaced"/>
</dbReference>
<protein>
    <submittedName>
        <fullName evidence="3">Uncharacterized protein LOC102042693</fullName>
    </submittedName>
</protein>
<name>A0A6I9HNC5_GEOFO</name>
<reference evidence="3" key="1">
    <citation type="submission" date="2025-08" db="UniProtKB">
        <authorList>
            <consortium name="RefSeq"/>
        </authorList>
    </citation>
    <scope>IDENTIFICATION</scope>
</reference>
<dbReference type="InParanoid" id="A0A6I9HNC5"/>
<evidence type="ECO:0000313" key="3">
    <source>
        <dbReference type="RefSeq" id="XP_005426509.1"/>
    </source>
</evidence>
<gene>
    <name evidence="3" type="primary">LOC102042693</name>
</gene>
<accession>A0A6I9HNC5</accession>
<dbReference type="GeneID" id="102042693"/>
<feature type="compositionally biased region" description="Low complexity" evidence="1">
    <location>
        <begin position="78"/>
        <end position="89"/>
    </location>
</feature>
<evidence type="ECO:0000256" key="1">
    <source>
        <dbReference type="SAM" id="MobiDB-lite"/>
    </source>
</evidence>
<dbReference type="KEGG" id="gfr:102042693"/>
<dbReference type="AlphaFoldDB" id="A0A6I9HNC5"/>
<keyword evidence="2" id="KW-1185">Reference proteome</keyword>